<sequence>MSLDGSAESLRRSKRNKFHLDVAGICSSSGRRSANSHLMDLKERDDSSSPHPPTLSPQMADLNESDDDHDDLDEKKRTQRARKIPVRIASCYTHDGNSDEEDDSFLVTGPIGCNKCPMRFGSKSGLSNHARMHGGLDIRMFKCDKCDFSCGTQKASRLHQRSHELVPDWQSSNEASIVDEMTQASTSTTTGVKRLSDGTILAQQDKKQGSSESNEDAPTIPNITRKITSPYAKMFKLSQLAESKGARLGNAGKSMQSVRNNRILLPNNKIASMNRQSSSNGVRQAILSSLQETPPQTSVGAALKSHFGLNKYRHSLPANLDVLETAQKKKEDAKDKRRYKCQLCPFTSHVNQRLQHHKDAHNRVDGHQCPHCSYRNESAGLIKRHISLHTNTDCLTKDENTMDSEDSNGKFNHIGENLIESIEENKALLKPRSATRRMNGVITCPSSNCNFVCRFANELIRHKRLVHGVKLSSKTGYECAMCAIKFATFGQRMIHLRTTRHHKPHFNPKIARKFLKEIIGNGLYKANVNDLPKIARVDVKEEKVESQAEQLKCAKMEVGNEQKEEMPKIVPEQLEPTTPSTGDVKEEILDEEMAKDQGARSAGSLQATLPCKQCPYLASSKSRLKRHEGKHLIKSENQCPQCTFSCRGDDLLATHIRLHKSDSVKIEVQNDNASSNSQTPPKLENEKTNISLESIAAEVSDERMDEDQEATQNERIARETQQEEPNTTTTTDGETNSQDASSSAKKLRFVDKDGVRRERCPECPYTTKHFCDMKAHRAMHGCVKREHSCPYCSYSTKRFMSLRTHVKLHGKKIKDPMERLHVCKQIDVIHPVFGLIGYRRTGIGATKQRRYMCDMCPFIAHYSHQLWQHARRHLCPSRDAIQCSTCNYASVFTERLEFHETLHPKQQKENAETPQTSAGLINNGLAHVCNECPFATDTYGRLWNHKEKHKKPSKFNCEHCTFSTGSLTSLHQHTQLHGAQKFECRIAGCSHNEVTYEGMQKHYETRHSTSLTGLRKRSLLADVCLERLENGNGVNTPKSSKSSQSPDLLGRAPSDVKNELKRESQSPPDLGLPFTMPDPALVVKYMRKNLPPYLRNLKLSKSSSDSATPESSLSSSSAMMRCSDLDCPYEDDDPTLYRLHADMHGPGKRPMACTMCTYSCFAPEALYNHLDLHTAGHDIFKKITSASARRLARESEIIMEGAPVYSCIHCSYRTQFLEKFKQHRIEHAVSQQNRLKALVKRNAQNQEDDWTKPRLRSLNRKSDRELYCPKCGFYCISKLSYDKHVQMHGTAGYFICKLCDYSSNTYNVVHFHEINHHLDQPLTHLTKAAILNPETSKIRAATTTEDRVRLAGQEVRCNRCDWRGCEVSALSAHFSSEHGVTVEDQEAALFLYLGLFPKGSVLTPTSA</sequence>
<dbReference type="InterPro" id="IPR036236">
    <property type="entry name" value="Znf_C2H2_sf"/>
</dbReference>
<reference evidence="9" key="1">
    <citation type="submission" date="2024-02" db="UniProtKB">
        <authorList>
            <consortium name="WormBaseParasite"/>
        </authorList>
    </citation>
    <scope>IDENTIFICATION</scope>
</reference>
<dbReference type="WBParaSite" id="MBELARI_LOCUS11754">
    <property type="protein sequence ID" value="MBELARI_LOCUS11754"/>
    <property type="gene ID" value="MBELARI_LOCUS11754"/>
</dbReference>
<name>A0AAF3J2A1_9BILA</name>
<dbReference type="InterPro" id="IPR013087">
    <property type="entry name" value="Znf_C2H2_type"/>
</dbReference>
<dbReference type="Proteomes" id="UP000887575">
    <property type="component" value="Unassembled WGS sequence"/>
</dbReference>
<dbReference type="GO" id="GO:0045944">
    <property type="term" value="P:positive regulation of transcription by RNA polymerase II"/>
    <property type="evidence" value="ECO:0007669"/>
    <property type="project" value="TreeGrafter"/>
</dbReference>
<evidence type="ECO:0000256" key="2">
    <source>
        <dbReference type="ARBA" id="ARBA00022737"/>
    </source>
</evidence>
<evidence type="ECO:0000256" key="6">
    <source>
        <dbReference type="SAM" id="MobiDB-lite"/>
    </source>
</evidence>
<evidence type="ECO:0000313" key="9">
    <source>
        <dbReference type="WBParaSite" id="MBELARI_LOCUS11754"/>
    </source>
</evidence>
<dbReference type="PANTHER" id="PTHR24403:SF67">
    <property type="entry name" value="FI01116P-RELATED"/>
    <property type="match status" value="1"/>
</dbReference>
<feature type="region of interest" description="Disordered" evidence="6">
    <location>
        <begin position="183"/>
        <end position="225"/>
    </location>
</feature>
<proteinExistence type="predicted"/>
<accession>A0AAF3J2A1</accession>
<dbReference type="GO" id="GO:0008270">
    <property type="term" value="F:zinc ion binding"/>
    <property type="evidence" value="ECO:0007669"/>
    <property type="project" value="UniProtKB-KW"/>
</dbReference>
<organism evidence="8 9">
    <name type="scientific">Mesorhabditis belari</name>
    <dbReference type="NCBI Taxonomy" id="2138241"/>
    <lineage>
        <taxon>Eukaryota</taxon>
        <taxon>Metazoa</taxon>
        <taxon>Ecdysozoa</taxon>
        <taxon>Nematoda</taxon>
        <taxon>Chromadorea</taxon>
        <taxon>Rhabditida</taxon>
        <taxon>Rhabditina</taxon>
        <taxon>Rhabditomorpha</taxon>
        <taxon>Rhabditoidea</taxon>
        <taxon>Rhabditidae</taxon>
        <taxon>Mesorhabditinae</taxon>
        <taxon>Mesorhabditis</taxon>
    </lineage>
</organism>
<feature type="compositionally biased region" description="Polar residues" evidence="6">
    <location>
        <begin position="1032"/>
        <end position="1046"/>
    </location>
</feature>
<protein>
    <submittedName>
        <fullName evidence="9">C2H2-type domain-containing protein</fullName>
    </submittedName>
</protein>
<keyword evidence="3 5" id="KW-0863">Zinc-finger</keyword>
<feature type="compositionally biased region" description="Basic and acidic residues" evidence="6">
    <location>
        <begin position="39"/>
        <end position="48"/>
    </location>
</feature>
<dbReference type="PROSITE" id="PS50157">
    <property type="entry name" value="ZINC_FINGER_C2H2_2"/>
    <property type="match status" value="2"/>
</dbReference>
<feature type="compositionally biased region" description="Polar residues" evidence="6">
    <location>
        <begin position="26"/>
        <end position="36"/>
    </location>
</feature>
<evidence type="ECO:0000256" key="1">
    <source>
        <dbReference type="ARBA" id="ARBA00022723"/>
    </source>
</evidence>
<feature type="compositionally biased region" description="Polar residues" evidence="6">
    <location>
        <begin position="669"/>
        <end position="680"/>
    </location>
</feature>
<feature type="region of interest" description="Disordered" evidence="6">
    <location>
        <begin position="26"/>
        <end position="80"/>
    </location>
</feature>
<feature type="compositionally biased region" description="Low complexity" evidence="6">
    <location>
        <begin position="723"/>
        <end position="736"/>
    </location>
</feature>
<evidence type="ECO:0000256" key="5">
    <source>
        <dbReference type="PROSITE-ProRule" id="PRU00042"/>
    </source>
</evidence>
<feature type="domain" description="C2H2-type" evidence="7">
    <location>
        <begin position="955"/>
        <end position="982"/>
    </location>
</feature>
<dbReference type="PANTHER" id="PTHR24403">
    <property type="entry name" value="ZINC FINGER PROTEIN"/>
    <property type="match status" value="1"/>
</dbReference>
<dbReference type="PROSITE" id="PS00028">
    <property type="entry name" value="ZINC_FINGER_C2H2_1"/>
    <property type="match status" value="6"/>
</dbReference>
<dbReference type="InterPro" id="IPR050688">
    <property type="entry name" value="Zinc_finger/UBP_domain"/>
</dbReference>
<evidence type="ECO:0000313" key="8">
    <source>
        <dbReference type="Proteomes" id="UP000887575"/>
    </source>
</evidence>
<keyword evidence="8" id="KW-1185">Reference proteome</keyword>
<keyword evidence="4" id="KW-0862">Zinc</keyword>
<dbReference type="SMART" id="SM00355">
    <property type="entry name" value="ZnF_C2H2"/>
    <property type="match status" value="21"/>
</dbReference>
<dbReference type="Gene3D" id="3.30.160.60">
    <property type="entry name" value="Classic Zinc Finger"/>
    <property type="match status" value="6"/>
</dbReference>
<evidence type="ECO:0000259" key="7">
    <source>
        <dbReference type="PROSITE" id="PS50157"/>
    </source>
</evidence>
<evidence type="ECO:0000256" key="3">
    <source>
        <dbReference type="ARBA" id="ARBA00022771"/>
    </source>
</evidence>
<dbReference type="SUPFAM" id="SSF57667">
    <property type="entry name" value="beta-beta-alpha zinc fingers"/>
    <property type="match status" value="2"/>
</dbReference>
<feature type="compositionally biased region" description="Basic and acidic residues" evidence="6">
    <location>
        <begin position="1054"/>
        <end position="1064"/>
    </location>
</feature>
<evidence type="ECO:0000256" key="4">
    <source>
        <dbReference type="ARBA" id="ARBA00022833"/>
    </source>
</evidence>
<feature type="region of interest" description="Disordered" evidence="6">
    <location>
        <begin position="669"/>
        <end position="748"/>
    </location>
</feature>
<dbReference type="GO" id="GO:0005634">
    <property type="term" value="C:nucleus"/>
    <property type="evidence" value="ECO:0007669"/>
    <property type="project" value="TreeGrafter"/>
</dbReference>
<keyword evidence="2" id="KW-0677">Repeat</keyword>
<keyword evidence="1" id="KW-0479">Metal-binding</keyword>
<feature type="domain" description="C2H2-type" evidence="7">
    <location>
        <begin position="111"/>
        <end position="138"/>
    </location>
</feature>
<feature type="region of interest" description="Disordered" evidence="6">
    <location>
        <begin position="1030"/>
        <end position="1073"/>
    </location>
</feature>